<accession>A0AAV7PFH2</accession>
<evidence type="ECO:0000313" key="2">
    <source>
        <dbReference type="EMBL" id="KAJ1124055.1"/>
    </source>
</evidence>
<evidence type="ECO:0000313" key="3">
    <source>
        <dbReference type="Proteomes" id="UP001066276"/>
    </source>
</evidence>
<reference evidence="2" key="1">
    <citation type="journal article" date="2022" name="bioRxiv">
        <title>Sequencing and chromosome-scale assembly of the giantPleurodeles waltlgenome.</title>
        <authorList>
            <person name="Brown T."/>
            <person name="Elewa A."/>
            <person name="Iarovenko S."/>
            <person name="Subramanian E."/>
            <person name="Araus A.J."/>
            <person name="Petzold A."/>
            <person name="Susuki M."/>
            <person name="Suzuki K.-i.T."/>
            <person name="Hayashi T."/>
            <person name="Toyoda A."/>
            <person name="Oliveira C."/>
            <person name="Osipova E."/>
            <person name="Leigh N.D."/>
            <person name="Simon A."/>
            <person name="Yun M.H."/>
        </authorList>
    </citation>
    <scope>NUCLEOTIDE SEQUENCE</scope>
    <source>
        <strain evidence="2">20211129_DDA</strain>
        <tissue evidence="2">Liver</tissue>
    </source>
</reference>
<dbReference type="Proteomes" id="UP001066276">
    <property type="component" value="Chromosome 7"/>
</dbReference>
<name>A0AAV7PFH2_PLEWA</name>
<keyword evidence="3" id="KW-1185">Reference proteome</keyword>
<comment type="caution">
    <text evidence="2">The sequence shown here is derived from an EMBL/GenBank/DDBJ whole genome shotgun (WGS) entry which is preliminary data.</text>
</comment>
<evidence type="ECO:0000256" key="1">
    <source>
        <dbReference type="SAM" id="MobiDB-lite"/>
    </source>
</evidence>
<gene>
    <name evidence="2" type="ORF">NDU88_002519</name>
</gene>
<protein>
    <submittedName>
        <fullName evidence="2">Uncharacterized protein</fullName>
    </submittedName>
</protein>
<sequence>MAARTACAPAETDEERCQRRASGPGEWAEAERSMRRGRRVQDLGFPKRESSTGTWARGLAGAQKVHCACRRLNIAPEALRLLPTYRGV</sequence>
<feature type="compositionally biased region" description="Basic and acidic residues" evidence="1">
    <location>
        <begin position="29"/>
        <end position="50"/>
    </location>
</feature>
<dbReference type="EMBL" id="JANPWB010000011">
    <property type="protein sequence ID" value="KAJ1124055.1"/>
    <property type="molecule type" value="Genomic_DNA"/>
</dbReference>
<proteinExistence type="predicted"/>
<organism evidence="2 3">
    <name type="scientific">Pleurodeles waltl</name>
    <name type="common">Iberian ribbed newt</name>
    <dbReference type="NCBI Taxonomy" id="8319"/>
    <lineage>
        <taxon>Eukaryota</taxon>
        <taxon>Metazoa</taxon>
        <taxon>Chordata</taxon>
        <taxon>Craniata</taxon>
        <taxon>Vertebrata</taxon>
        <taxon>Euteleostomi</taxon>
        <taxon>Amphibia</taxon>
        <taxon>Batrachia</taxon>
        <taxon>Caudata</taxon>
        <taxon>Salamandroidea</taxon>
        <taxon>Salamandridae</taxon>
        <taxon>Pleurodelinae</taxon>
        <taxon>Pleurodeles</taxon>
    </lineage>
</organism>
<feature type="region of interest" description="Disordered" evidence="1">
    <location>
        <begin position="1"/>
        <end position="52"/>
    </location>
</feature>
<dbReference type="AlphaFoldDB" id="A0AAV7PFH2"/>